<dbReference type="SMART" id="SM01043">
    <property type="entry name" value="BTAD"/>
    <property type="match status" value="1"/>
</dbReference>
<evidence type="ECO:0000256" key="3">
    <source>
        <dbReference type="ARBA" id="ARBA00023125"/>
    </source>
</evidence>
<comment type="caution">
    <text evidence="7">The sequence shown here is derived from an EMBL/GenBank/DDBJ whole genome shotgun (WGS) entry which is preliminary data.</text>
</comment>
<dbReference type="Pfam" id="PF03704">
    <property type="entry name" value="BTAD"/>
    <property type="match status" value="1"/>
</dbReference>
<dbReference type="InterPro" id="IPR036388">
    <property type="entry name" value="WH-like_DNA-bd_sf"/>
</dbReference>
<dbReference type="InterPro" id="IPR001867">
    <property type="entry name" value="OmpR/PhoB-type_DNA-bd"/>
</dbReference>
<evidence type="ECO:0000256" key="4">
    <source>
        <dbReference type="ARBA" id="ARBA00023163"/>
    </source>
</evidence>
<protein>
    <recommendedName>
        <fullName evidence="6">OmpR/PhoB-type domain-containing protein</fullName>
    </recommendedName>
</protein>
<keyword evidence="3 5" id="KW-0238">DNA-binding</keyword>
<dbReference type="Pfam" id="PF00486">
    <property type="entry name" value="Trans_reg_C"/>
    <property type="match status" value="1"/>
</dbReference>
<dbReference type="InterPro" id="IPR051677">
    <property type="entry name" value="AfsR-DnrI-RedD_regulator"/>
</dbReference>
<dbReference type="Gene3D" id="1.25.40.10">
    <property type="entry name" value="Tetratricopeptide repeat domain"/>
    <property type="match status" value="1"/>
</dbReference>
<feature type="domain" description="OmpR/PhoB-type" evidence="6">
    <location>
        <begin position="1"/>
        <end position="96"/>
    </location>
</feature>
<keyword evidence="4" id="KW-0804">Transcription</keyword>
<dbReference type="InterPro" id="IPR005158">
    <property type="entry name" value="BTAD"/>
</dbReference>
<dbReference type="InterPro" id="IPR027417">
    <property type="entry name" value="P-loop_NTPase"/>
</dbReference>
<proteinExistence type="inferred from homology"/>
<feature type="DNA-binding region" description="OmpR/PhoB-type" evidence="5">
    <location>
        <begin position="1"/>
        <end position="96"/>
    </location>
</feature>
<evidence type="ECO:0000256" key="1">
    <source>
        <dbReference type="ARBA" id="ARBA00005820"/>
    </source>
</evidence>
<evidence type="ECO:0000256" key="2">
    <source>
        <dbReference type="ARBA" id="ARBA00023015"/>
    </source>
</evidence>
<dbReference type="InterPro" id="IPR011990">
    <property type="entry name" value="TPR-like_helical_dom_sf"/>
</dbReference>
<organism evidence="7 8">
    <name type="scientific">Pseudonocardia eucalypti</name>
    <dbReference type="NCBI Taxonomy" id="648755"/>
    <lineage>
        <taxon>Bacteria</taxon>
        <taxon>Bacillati</taxon>
        <taxon>Actinomycetota</taxon>
        <taxon>Actinomycetes</taxon>
        <taxon>Pseudonocardiales</taxon>
        <taxon>Pseudonocardiaceae</taxon>
        <taxon>Pseudonocardia</taxon>
    </lineage>
</organism>
<name>A0ABP9QKU6_9PSEU</name>
<dbReference type="CDD" id="cd15831">
    <property type="entry name" value="BTAD"/>
    <property type="match status" value="1"/>
</dbReference>
<dbReference type="PANTHER" id="PTHR35807">
    <property type="entry name" value="TRANSCRIPTIONAL REGULATOR REDD-RELATED"/>
    <property type="match status" value="1"/>
</dbReference>
<comment type="similarity">
    <text evidence="1">Belongs to the AfsR/DnrI/RedD regulatory family.</text>
</comment>
<dbReference type="Gene3D" id="1.10.10.10">
    <property type="entry name" value="Winged helix-like DNA-binding domain superfamily/Winged helix DNA-binding domain"/>
    <property type="match status" value="1"/>
</dbReference>
<reference evidence="8" key="1">
    <citation type="journal article" date="2019" name="Int. J. Syst. Evol. Microbiol.">
        <title>The Global Catalogue of Microorganisms (GCM) 10K type strain sequencing project: providing services to taxonomists for standard genome sequencing and annotation.</title>
        <authorList>
            <consortium name="The Broad Institute Genomics Platform"/>
            <consortium name="The Broad Institute Genome Sequencing Center for Infectious Disease"/>
            <person name="Wu L."/>
            <person name="Ma J."/>
        </authorList>
    </citation>
    <scope>NUCLEOTIDE SEQUENCE [LARGE SCALE GENOMIC DNA]</scope>
    <source>
        <strain evidence="8">JCM 18303</strain>
    </source>
</reference>
<dbReference type="EMBL" id="BAABJP010000029">
    <property type="protein sequence ID" value="GAA5163379.1"/>
    <property type="molecule type" value="Genomic_DNA"/>
</dbReference>
<keyword evidence="8" id="KW-1185">Reference proteome</keyword>
<dbReference type="SUPFAM" id="SSF52540">
    <property type="entry name" value="P-loop containing nucleoside triphosphate hydrolases"/>
    <property type="match status" value="1"/>
</dbReference>
<dbReference type="SUPFAM" id="SSF46894">
    <property type="entry name" value="C-terminal effector domain of the bipartite response regulators"/>
    <property type="match status" value="1"/>
</dbReference>
<evidence type="ECO:0000313" key="7">
    <source>
        <dbReference type="EMBL" id="GAA5163379.1"/>
    </source>
</evidence>
<gene>
    <name evidence="7" type="ORF">GCM10023321_50150</name>
</gene>
<evidence type="ECO:0000313" key="8">
    <source>
        <dbReference type="Proteomes" id="UP001428817"/>
    </source>
</evidence>
<evidence type="ECO:0000256" key="5">
    <source>
        <dbReference type="PROSITE-ProRule" id="PRU01091"/>
    </source>
</evidence>
<evidence type="ECO:0000259" key="6">
    <source>
        <dbReference type="PROSITE" id="PS51755"/>
    </source>
</evidence>
<dbReference type="PANTHER" id="PTHR35807:SF1">
    <property type="entry name" value="TRANSCRIPTIONAL REGULATOR REDD"/>
    <property type="match status" value="1"/>
</dbReference>
<dbReference type="SUPFAM" id="SSF48452">
    <property type="entry name" value="TPR-like"/>
    <property type="match status" value="1"/>
</dbReference>
<dbReference type="InterPro" id="IPR016032">
    <property type="entry name" value="Sig_transdc_resp-reg_C-effctor"/>
</dbReference>
<accession>A0ABP9QKU6</accession>
<sequence length="450" mass="48739">MRSSREELRYRVLGEVEVHAAHGPLELGSPKQRSVLAVLLLDANKVVSDERLINMVWGDRLPRSARGRLQVYVSELRSVLGRDVIGRHGQGYRISVTPGMLDFQVFVDTVGRARDELRAGDAPAAVRLLRDGLRLWAGIPLSGVSGTLAARLRPVLVDRRLDALEELYEAELAAGHHALVVDELRDVVAAQPHRERLAAQLMRALNRGEGRSEALVGYGNARAGLVPELGTEAGLCWRETQLRVLTDQGAEAEAVEASGVSPTQQVQVVPADLPRIMSGFTGRADELAALDLSLLSDSGIVVISGDGGTGKTALAVQWGHRMRERFRDGQLYLDLRGFGPDNQSMSSAEALGRLLRRLGVPPTEVPDSIDARAALYRSLLAGRRVLVLLDNARDAAQVHPLLPASGSVVVTSRHRLAELVARWDARPLLLKGRDGVEARTALGVVLDQSA</sequence>
<dbReference type="SMART" id="SM00862">
    <property type="entry name" value="Trans_reg_C"/>
    <property type="match status" value="1"/>
</dbReference>
<dbReference type="Gene3D" id="3.40.50.300">
    <property type="entry name" value="P-loop containing nucleotide triphosphate hydrolases"/>
    <property type="match status" value="1"/>
</dbReference>
<keyword evidence="2" id="KW-0805">Transcription regulation</keyword>
<dbReference type="PROSITE" id="PS51755">
    <property type="entry name" value="OMPR_PHOB"/>
    <property type="match status" value="1"/>
</dbReference>
<dbReference type="Proteomes" id="UP001428817">
    <property type="component" value="Unassembled WGS sequence"/>
</dbReference>